<feature type="domain" description="CEMIP beta-helix" evidence="2">
    <location>
        <begin position="24"/>
        <end position="221"/>
    </location>
</feature>
<dbReference type="PANTHER" id="PTHR15535">
    <property type="entry name" value="TRANSMEMBRANE PROTEIN 2-RELATED"/>
    <property type="match status" value="1"/>
</dbReference>
<dbReference type="PANTHER" id="PTHR15535:SF17">
    <property type="entry name" value="TRANSMEMBRANE PROTEIN"/>
    <property type="match status" value="1"/>
</dbReference>
<protein>
    <recommendedName>
        <fullName evidence="4">Fibrocystin-L</fullName>
    </recommendedName>
</protein>
<dbReference type="AlphaFoldDB" id="K1PXJ3"/>
<evidence type="ECO:0008006" key="4">
    <source>
        <dbReference type="Google" id="ProtNLM"/>
    </source>
</evidence>
<evidence type="ECO:0000313" key="3">
    <source>
        <dbReference type="EMBL" id="EKC28982.1"/>
    </source>
</evidence>
<dbReference type="InParanoid" id="K1PXJ3"/>
<evidence type="ECO:0000259" key="1">
    <source>
        <dbReference type="Pfam" id="PF24605"/>
    </source>
</evidence>
<proteinExistence type="predicted"/>
<feature type="domain" description="CEMIP" evidence="1">
    <location>
        <begin position="369"/>
        <end position="527"/>
    </location>
</feature>
<dbReference type="InterPro" id="IPR055400">
    <property type="entry name" value="CEMIP_X"/>
</dbReference>
<dbReference type="EMBL" id="JH816944">
    <property type="protein sequence ID" value="EKC28982.1"/>
    <property type="molecule type" value="Genomic_DNA"/>
</dbReference>
<reference evidence="3" key="1">
    <citation type="journal article" date="2012" name="Nature">
        <title>The oyster genome reveals stress adaptation and complexity of shell formation.</title>
        <authorList>
            <person name="Zhang G."/>
            <person name="Fang X."/>
            <person name="Guo X."/>
            <person name="Li L."/>
            <person name="Luo R."/>
            <person name="Xu F."/>
            <person name="Yang P."/>
            <person name="Zhang L."/>
            <person name="Wang X."/>
            <person name="Qi H."/>
            <person name="Xiong Z."/>
            <person name="Que H."/>
            <person name="Xie Y."/>
            <person name="Holland P.W."/>
            <person name="Paps J."/>
            <person name="Zhu Y."/>
            <person name="Wu F."/>
            <person name="Chen Y."/>
            <person name="Wang J."/>
            <person name="Peng C."/>
            <person name="Meng J."/>
            <person name="Yang L."/>
            <person name="Liu J."/>
            <person name="Wen B."/>
            <person name="Zhang N."/>
            <person name="Huang Z."/>
            <person name="Zhu Q."/>
            <person name="Feng Y."/>
            <person name="Mount A."/>
            <person name="Hedgecock D."/>
            <person name="Xu Z."/>
            <person name="Liu Y."/>
            <person name="Domazet-Loso T."/>
            <person name="Du Y."/>
            <person name="Sun X."/>
            <person name="Zhang S."/>
            <person name="Liu B."/>
            <person name="Cheng P."/>
            <person name="Jiang X."/>
            <person name="Li J."/>
            <person name="Fan D."/>
            <person name="Wang W."/>
            <person name="Fu W."/>
            <person name="Wang T."/>
            <person name="Wang B."/>
            <person name="Zhang J."/>
            <person name="Peng Z."/>
            <person name="Li Y."/>
            <person name="Li N."/>
            <person name="Wang J."/>
            <person name="Chen M."/>
            <person name="He Y."/>
            <person name="Tan F."/>
            <person name="Song X."/>
            <person name="Zheng Q."/>
            <person name="Huang R."/>
            <person name="Yang H."/>
            <person name="Du X."/>
            <person name="Chen L."/>
            <person name="Yang M."/>
            <person name="Gaffney P.M."/>
            <person name="Wang S."/>
            <person name="Luo L."/>
            <person name="She Z."/>
            <person name="Ming Y."/>
            <person name="Huang W."/>
            <person name="Zhang S."/>
            <person name="Huang B."/>
            <person name="Zhang Y."/>
            <person name="Qu T."/>
            <person name="Ni P."/>
            <person name="Miao G."/>
            <person name="Wang J."/>
            <person name="Wang Q."/>
            <person name="Steinberg C.E."/>
            <person name="Wang H."/>
            <person name="Li N."/>
            <person name="Qian L."/>
            <person name="Zhang G."/>
            <person name="Li Y."/>
            <person name="Yang H."/>
            <person name="Liu X."/>
            <person name="Wang J."/>
            <person name="Yin Y."/>
            <person name="Wang J."/>
        </authorList>
    </citation>
    <scope>NUCLEOTIDE SEQUENCE [LARGE SCALE GENOMIC DNA]</scope>
    <source>
        <strain evidence="3">05x7-T-G4-1.051#20</strain>
    </source>
</reference>
<sequence length="639" mass="71482">MRAEVGLKTRYIHITSEVSEGNSNGGHVKFLKGFKRVAVEGTELTNLGDPLNLGRYPLHYHMCFDLANTTLYPNPSYLRKNSIHHTQFRCITIHGTQSAVLTDNVCYNSVGHGFFLEDGGEKNVTFHGNLGLGQRRFVGTTVLGTTGAIPADKDEGPATYWITNPLTTMVNNVAAGGEGMGFWYIYPEKPTGPSADKNFMQPGEAQHTPITKFKNNSCHSYEICIFVDNVLEENLEFGGYNHYNPKVNPLDPNSAPSPAVFEDLTDSRFGAFLVREEAHWQQFEDSVIIGLSDNVGENLAFRNSDITGYRFAKGPIDLKNTWFGGFNSTSERTATAIGNDVCMNHCHPRNSLFDIMFDFDDVFVSYTDRLTIDMSVYRTDGVYPNLPSIKMDEEKHFLSILGGSHSYLVRIHGSVPSVTNFDAEAISKSQFVLVAFCVPRNAEIIFEYRMENLQKRDVRAVTSRQAVVDDEKLGTYFYDSTNGVVFFKLTHDVDYKSEEQNHCPNNVCPRARVRVMSGDLTDSNCVNRFTAVEEYMQTSSGTPGSDTSVLPATYTNPPELTGRWYLYMDTRGEKGKGNTYGDIEIRSNGDLLDTLYEYNPDNEECKSYDIILRPLSSDPSPESAVEFEIIVPSTTCCET</sequence>
<dbReference type="InterPro" id="IPR055401">
    <property type="entry name" value="CEMIP_beta-hel_dom"/>
</dbReference>
<evidence type="ECO:0000259" key="2">
    <source>
        <dbReference type="Pfam" id="PF24606"/>
    </source>
</evidence>
<dbReference type="InterPro" id="IPR011050">
    <property type="entry name" value="Pectin_lyase_fold/virulence"/>
</dbReference>
<dbReference type="Pfam" id="PF24606">
    <property type="entry name" value="CEMIP_beta-hel"/>
    <property type="match status" value="1"/>
</dbReference>
<name>K1PXJ3_MAGGI</name>
<organism evidence="3">
    <name type="scientific">Magallana gigas</name>
    <name type="common">Pacific oyster</name>
    <name type="synonym">Crassostrea gigas</name>
    <dbReference type="NCBI Taxonomy" id="29159"/>
    <lineage>
        <taxon>Eukaryota</taxon>
        <taxon>Metazoa</taxon>
        <taxon>Spiralia</taxon>
        <taxon>Lophotrochozoa</taxon>
        <taxon>Mollusca</taxon>
        <taxon>Bivalvia</taxon>
        <taxon>Autobranchia</taxon>
        <taxon>Pteriomorphia</taxon>
        <taxon>Ostreida</taxon>
        <taxon>Ostreoidea</taxon>
        <taxon>Ostreidae</taxon>
        <taxon>Magallana</taxon>
    </lineage>
</organism>
<accession>K1PXJ3</accession>
<dbReference type="Pfam" id="PF24605">
    <property type="entry name" value="CEMIP_X"/>
    <property type="match status" value="1"/>
</dbReference>
<dbReference type="SUPFAM" id="SSF51126">
    <property type="entry name" value="Pectin lyase-like"/>
    <property type="match status" value="1"/>
</dbReference>
<dbReference type="HOGENOM" id="CLU_428457_0_0_1"/>
<dbReference type="InterPro" id="IPR052252">
    <property type="entry name" value="CEMIP/CEMIP2"/>
</dbReference>
<gene>
    <name evidence="3" type="ORF">CGI_10003100</name>
</gene>